<dbReference type="GO" id="GO:0016810">
    <property type="term" value="F:hydrolase activity, acting on carbon-nitrogen (but not peptide) bonds"/>
    <property type="evidence" value="ECO:0007669"/>
    <property type="project" value="InterPro"/>
</dbReference>
<dbReference type="Pfam" id="PF01522">
    <property type="entry name" value="Polysacc_deac_1"/>
    <property type="match status" value="1"/>
</dbReference>
<feature type="compositionally biased region" description="Basic and acidic residues" evidence="3">
    <location>
        <begin position="475"/>
        <end position="492"/>
    </location>
</feature>
<dbReference type="AlphaFoldDB" id="A0A2P8DH11"/>
<evidence type="ECO:0000256" key="3">
    <source>
        <dbReference type="SAM" id="MobiDB-lite"/>
    </source>
</evidence>
<feature type="domain" description="NodB homology" evidence="4">
    <location>
        <begin position="289"/>
        <end position="465"/>
    </location>
</feature>
<dbReference type="RefSeq" id="WP_245928848.1">
    <property type="nucleotide sequence ID" value="NZ_PYGA01000011.1"/>
</dbReference>
<feature type="region of interest" description="Disordered" evidence="3">
    <location>
        <begin position="16"/>
        <end position="68"/>
    </location>
</feature>
<accession>A0A2P8DH11</accession>
<dbReference type="GO" id="GO:0005975">
    <property type="term" value="P:carbohydrate metabolic process"/>
    <property type="evidence" value="ECO:0007669"/>
    <property type="project" value="InterPro"/>
</dbReference>
<protein>
    <submittedName>
        <fullName evidence="5">Peptidoglycan/xylan/chitin deacetylase (PgdA/CDA1 family)</fullName>
    </submittedName>
</protein>
<dbReference type="EMBL" id="PYGA01000011">
    <property type="protein sequence ID" value="PSK96459.1"/>
    <property type="molecule type" value="Genomic_DNA"/>
</dbReference>
<evidence type="ECO:0000259" key="4">
    <source>
        <dbReference type="PROSITE" id="PS51677"/>
    </source>
</evidence>
<keyword evidence="1" id="KW-0479">Metal-binding</keyword>
<feature type="compositionally biased region" description="Basic and acidic residues" evidence="3">
    <location>
        <begin position="516"/>
        <end position="544"/>
    </location>
</feature>
<dbReference type="PROSITE" id="PS51677">
    <property type="entry name" value="NODB"/>
    <property type="match status" value="1"/>
</dbReference>
<dbReference type="PANTHER" id="PTHR10587">
    <property type="entry name" value="GLYCOSYL TRANSFERASE-RELATED"/>
    <property type="match status" value="1"/>
</dbReference>
<feature type="compositionally biased region" description="Low complexity" evidence="3">
    <location>
        <begin position="493"/>
        <end position="515"/>
    </location>
</feature>
<evidence type="ECO:0000256" key="1">
    <source>
        <dbReference type="ARBA" id="ARBA00022723"/>
    </source>
</evidence>
<dbReference type="Proteomes" id="UP000240542">
    <property type="component" value="Unassembled WGS sequence"/>
</dbReference>
<keyword evidence="2" id="KW-0378">Hydrolase</keyword>
<evidence type="ECO:0000313" key="6">
    <source>
        <dbReference type="Proteomes" id="UP000240542"/>
    </source>
</evidence>
<sequence>MRAVVATAAVAAMIGGCSSGGGAEHASGKDTEPVRATGEPDKLTKVAPKTVPGVKAEENKDDGDVDVDVRYPDVPNAAPFTKRLDELTSQEVDDFKAANPGAESIAIDYGITAAGDDVLGVRLTSDEKDSEGKRKGSATYWYDAKAGRTAYSTELLSGQKDLAALNKLVKKELKGEDAVDSASIVPILRVYDSIGFNPDGDLVVEFDEGQVAPVKSGRVKAIVPKKKAEPLLSKFGARAQDAATVVTPKFRITKEASAAPSPEAPAAAKVPGVLPTRDGDLDCSLKKSKCVALTFDDGPGGRTGDLLDMLAKHDAKATFFLTGEPVREFAPLVRREYAEGHEVANHTVTHPDLTTVSASSAEGELATVNALIRRETGFQPSLMRPPYGATDKSVAKASADNGLAEIIWSSDTNDWRDRDSSVVAKRAVADAKPGAIILMHDIHPSTVDAVPEILKKLTDDGYNLVTVTQMLGDTKPGKSYKEGEIAKEKEEPSASASPSASESGSPSPSGTATSGKPEESDKESGQPEKDDKDAQKDEKDGEKE</sequence>
<dbReference type="GO" id="GO:0046872">
    <property type="term" value="F:metal ion binding"/>
    <property type="evidence" value="ECO:0007669"/>
    <property type="project" value="UniProtKB-KW"/>
</dbReference>
<dbReference type="GO" id="GO:0016020">
    <property type="term" value="C:membrane"/>
    <property type="evidence" value="ECO:0007669"/>
    <property type="project" value="TreeGrafter"/>
</dbReference>
<dbReference type="CDD" id="cd10917">
    <property type="entry name" value="CE4_NodB_like_6s_7s"/>
    <property type="match status" value="1"/>
</dbReference>
<dbReference type="InterPro" id="IPR002509">
    <property type="entry name" value="NODB_dom"/>
</dbReference>
<evidence type="ECO:0000256" key="2">
    <source>
        <dbReference type="ARBA" id="ARBA00022801"/>
    </source>
</evidence>
<gene>
    <name evidence="5" type="ORF">CLV63_11154</name>
</gene>
<dbReference type="PANTHER" id="PTHR10587:SF133">
    <property type="entry name" value="CHITIN DEACETYLASE 1-RELATED"/>
    <property type="match status" value="1"/>
</dbReference>
<feature type="region of interest" description="Disordered" evidence="3">
    <location>
        <begin position="472"/>
        <end position="544"/>
    </location>
</feature>
<proteinExistence type="predicted"/>
<keyword evidence="6" id="KW-1185">Reference proteome</keyword>
<dbReference type="InterPro" id="IPR011330">
    <property type="entry name" value="Glyco_hydro/deAcase_b/a-brl"/>
</dbReference>
<evidence type="ECO:0000313" key="5">
    <source>
        <dbReference type="EMBL" id="PSK96459.1"/>
    </source>
</evidence>
<dbReference type="SUPFAM" id="SSF88713">
    <property type="entry name" value="Glycoside hydrolase/deacetylase"/>
    <property type="match status" value="1"/>
</dbReference>
<dbReference type="PROSITE" id="PS51257">
    <property type="entry name" value="PROKAR_LIPOPROTEIN"/>
    <property type="match status" value="1"/>
</dbReference>
<name>A0A2P8DH11_9ACTN</name>
<comment type="caution">
    <text evidence="5">The sequence shown here is derived from an EMBL/GenBank/DDBJ whole genome shotgun (WGS) entry which is preliminary data.</text>
</comment>
<reference evidence="5 6" key="1">
    <citation type="submission" date="2018-03" db="EMBL/GenBank/DDBJ databases">
        <title>Genomic Encyclopedia of Archaeal and Bacterial Type Strains, Phase II (KMG-II): from individual species to whole genera.</title>
        <authorList>
            <person name="Goeker M."/>
        </authorList>
    </citation>
    <scope>NUCLEOTIDE SEQUENCE [LARGE SCALE GENOMIC DNA]</scope>
    <source>
        <strain evidence="5 6">DSM 45312</strain>
    </source>
</reference>
<dbReference type="Gene3D" id="3.20.20.370">
    <property type="entry name" value="Glycoside hydrolase/deacetylase"/>
    <property type="match status" value="1"/>
</dbReference>
<feature type="compositionally biased region" description="Basic and acidic residues" evidence="3">
    <location>
        <begin position="26"/>
        <end position="44"/>
    </location>
</feature>
<organism evidence="5 6">
    <name type="scientific">Murinocardiopsis flavida</name>
    <dbReference type="NCBI Taxonomy" id="645275"/>
    <lineage>
        <taxon>Bacteria</taxon>
        <taxon>Bacillati</taxon>
        <taxon>Actinomycetota</taxon>
        <taxon>Actinomycetes</taxon>
        <taxon>Streptosporangiales</taxon>
        <taxon>Nocardiopsidaceae</taxon>
        <taxon>Murinocardiopsis</taxon>
    </lineage>
</organism>
<dbReference type="InterPro" id="IPR050248">
    <property type="entry name" value="Polysacc_deacetylase_ArnD"/>
</dbReference>